<dbReference type="SUPFAM" id="SSF51905">
    <property type="entry name" value="FAD/NAD(P)-binding domain"/>
    <property type="match status" value="1"/>
</dbReference>
<sequence>MELQDTLSLLSILRLISAPNFPQYIGRTKLADFMESYAIQQELTVWTSSAVSSVPAPVFDEATKRWTVVVNRAGNEVTLNPKHLIIATGIGAPYVPQIPGQWGVVLC</sequence>
<dbReference type="RefSeq" id="XP_007769405.1">
    <property type="nucleotide sequence ID" value="XM_007771215.1"/>
</dbReference>
<dbReference type="GeneID" id="19205439"/>
<proteinExistence type="predicted"/>
<protein>
    <recommendedName>
        <fullName evidence="3">FAD/NAD(P)-binding domain-containing protein</fullName>
    </recommendedName>
</protein>
<comment type="caution">
    <text evidence="1">The sequence shown here is derived from an EMBL/GenBank/DDBJ whole genome shotgun (WGS) entry which is preliminary data.</text>
</comment>
<dbReference type="Proteomes" id="UP000053558">
    <property type="component" value="Unassembled WGS sequence"/>
</dbReference>
<dbReference type="OrthoDB" id="66881at2759"/>
<evidence type="ECO:0008006" key="3">
    <source>
        <dbReference type="Google" id="ProtNLM"/>
    </source>
</evidence>
<dbReference type="Gene3D" id="3.50.50.60">
    <property type="entry name" value="FAD/NAD(P)-binding domain"/>
    <property type="match status" value="1"/>
</dbReference>
<reference evidence="2" key="1">
    <citation type="journal article" date="2012" name="Science">
        <title>The Paleozoic origin of enzymatic lignin decomposition reconstructed from 31 fungal genomes.</title>
        <authorList>
            <person name="Floudas D."/>
            <person name="Binder M."/>
            <person name="Riley R."/>
            <person name="Barry K."/>
            <person name="Blanchette R.A."/>
            <person name="Henrissat B."/>
            <person name="Martinez A.T."/>
            <person name="Otillar R."/>
            <person name="Spatafora J.W."/>
            <person name="Yadav J.S."/>
            <person name="Aerts A."/>
            <person name="Benoit I."/>
            <person name="Boyd A."/>
            <person name="Carlson A."/>
            <person name="Copeland A."/>
            <person name="Coutinho P.M."/>
            <person name="de Vries R.P."/>
            <person name="Ferreira P."/>
            <person name="Findley K."/>
            <person name="Foster B."/>
            <person name="Gaskell J."/>
            <person name="Glotzer D."/>
            <person name="Gorecki P."/>
            <person name="Heitman J."/>
            <person name="Hesse C."/>
            <person name="Hori C."/>
            <person name="Igarashi K."/>
            <person name="Jurgens J.A."/>
            <person name="Kallen N."/>
            <person name="Kersten P."/>
            <person name="Kohler A."/>
            <person name="Kuees U."/>
            <person name="Kumar T.K.A."/>
            <person name="Kuo A."/>
            <person name="LaButti K."/>
            <person name="Larrondo L.F."/>
            <person name="Lindquist E."/>
            <person name="Ling A."/>
            <person name="Lombard V."/>
            <person name="Lucas S."/>
            <person name="Lundell T."/>
            <person name="Martin R."/>
            <person name="McLaughlin D.J."/>
            <person name="Morgenstern I."/>
            <person name="Morin E."/>
            <person name="Murat C."/>
            <person name="Nagy L.G."/>
            <person name="Nolan M."/>
            <person name="Ohm R.A."/>
            <person name="Patyshakuliyeva A."/>
            <person name="Rokas A."/>
            <person name="Ruiz-Duenas F.J."/>
            <person name="Sabat G."/>
            <person name="Salamov A."/>
            <person name="Samejima M."/>
            <person name="Schmutz J."/>
            <person name="Slot J.C."/>
            <person name="St John F."/>
            <person name="Stenlid J."/>
            <person name="Sun H."/>
            <person name="Sun S."/>
            <person name="Syed K."/>
            <person name="Tsang A."/>
            <person name="Wiebenga A."/>
            <person name="Young D."/>
            <person name="Pisabarro A."/>
            <person name="Eastwood D.C."/>
            <person name="Martin F."/>
            <person name="Cullen D."/>
            <person name="Grigoriev I.V."/>
            <person name="Hibbett D.S."/>
        </authorList>
    </citation>
    <scope>NUCLEOTIDE SEQUENCE [LARGE SCALE GENOMIC DNA]</scope>
    <source>
        <strain evidence="2">RWD-64-598 SS2</strain>
    </source>
</reference>
<evidence type="ECO:0000313" key="1">
    <source>
        <dbReference type="EMBL" id="EIW80458.1"/>
    </source>
</evidence>
<dbReference type="KEGG" id="cput:CONPUDRAFT_165974"/>
<dbReference type="AlphaFoldDB" id="A0A5M3MMR2"/>
<dbReference type="EMBL" id="JH711579">
    <property type="protein sequence ID" value="EIW80458.1"/>
    <property type="molecule type" value="Genomic_DNA"/>
</dbReference>
<organism evidence="1 2">
    <name type="scientific">Coniophora puteana (strain RWD-64-598)</name>
    <name type="common">Brown rot fungus</name>
    <dbReference type="NCBI Taxonomy" id="741705"/>
    <lineage>
        <taxon>Eukaryota</taxon>
        <taxon>Fungi</taxon>
        <taxon>Dikarya</taxon>
        <taxon>Basidiomycota</taxon>
        <taxon>Agaricomycotina</taxon>
        <taxon>Agaricomycetes</taxon>
        <taxon>Agaricomycetidae</taxon>
        <taxon>Boletales</taxon>
        <taxon>Coniophorineae</taxon>
        <taxon>Coniophoraceae</taxon>
        <taxon>Coniophora</taxon>
    </lineage>
</organism>
<name>A0A5M3MMR2_CONPW</name>
<accession>A0A5M3MMR2</accession>
<keyword evidence="2" id="KW-1185">Reference proteome</keyword>
<gene>
    <name evidence="1" type="ORF">CONPUDRAFT_165974</name>
</gene>
<evidence type="ECO:0000313" key="2">
    <source>
        <dbReference type="Proteomes" id="UP000053558"/>
    </source>
</evidence>
<dbReference type="InterPro" id="IPR036188">
    <property type="entry name" value="FAD/NAD-bd_sf"/>
</dbReference>